<organism evidence="5 6">
    <name type="scientific">Cellulomonas hominis</name>
    <dbReference type="NCBI Taxonomy" id="156981"/>
    <lineage>
        <taxon>Bacteria</taxon>
        <taxon>Bacillati</taxon>
        <taxon>Actinomycetota</taxon>
        <taxon>Actinomycetes</taxon>
        <taxon>Micrococcales</taxon>
        <taxon>Cellulomonadaceae</taxon>
        <taxon>Cellulomonas</taxon>
    </lineage>
</organism>
<dbReference type="CDD" id="cd03801">
    <property type="entry name" value="GT4_PimA-like"/>
    <property type="match status" value="1"/>
</dbReference>
<evidence type="ECO:0000313" key="5">
    <source>
        <dbReference type="EMBL" id="TKR22364.1"/>
    </source>
</evidence>
<dbReference type="EMBL" id="SZYE01000197">
    <property type="protein sequence ID" value="TKR22364.1"/>
    <property type="molecule type" value="Genomic_DNA"/>
</dbReference>
<proteinExistence type="predicted"/>
<dbReference type="AlphaFoldDB" id="A0A7Z8JX46"/>
<dbReference type="InterPro" id="IPR028098">
    <property type="entry name" value="Glyco_trans_4-like_N"/>
</dbReference>
<gene>
    <name evidence="5" type="ORF">FA014_16815</name>
</gene>
<keyword evidence="2 5" id="KW-0808">Transferase</keyword>
<evidence type="ECO:0000259" key="4">
    <source>
        <dbReference type="Pfam" id="PF13439"/>
    </source>
</evidence>
<dbReference type="PANTHER" id="PTHR46401:SF2">
    <property type="entry name" value="GLYCOSYLTRANSFERASE WBBK-RELATED"/>
    <property type="match status" value="1"/>
</dbReference>
<dbReference type="Proteomes" id="UP000308121">
    <property type="component" value="Unassembled WGS sequence"/>
</dbReference>
<name>A0A7Z8JX46_9CELL</name>
<dbReference type="GO" id="GO:0009103">
    <property type="term" value="P:lipopolysaccharide biosynthetic process"/>
    <property type="evidence" value="ECO:0007669"/>
    <property type="project" value="TreeGrafter"/>
</dbReference>
<sequence>MSAGGAARRRRAWGVASDLHASTPATPAPSAAPAPSGARPARGRWLVATTEYAGLTPYTGGIGRHYASLLPALVRQGAAVDLLVLADGPLLPGADLGGVRLVGHVRPPRARVPALLARAAAVRRAYRGGAYDRVFLPEWAALGVALPAGAPLLTNLATSTRLANEVAGFTPRSFGLRGGAVVAVQSRLEDRQVRRSAGLVPISRAMQRWTEGAFAGLPPARVVRNCIDVEHVRRAAGSAGLPAGWPDDGAPVVLFLGRLERRKGVTDAFAAFAEVARRHPAARLVLAGASGDRRFEPDRPALLGLLPPEARDRVTWLGHVDDDTLYRAVREAAVTTCPSRWEGFGNAALEAKAIGGALVVTTGSGYDDFCTDGEDSLMVPPADPAALAGALLRLLDDPVLAATLGARAAAGAQRWTADPVAADLLDAADALLGSPGAAARTTERAPDTSSE</sequence>
<dbReference type="OrthoDB" id="3371840at2"/>
<protein>
    <submittedName>
        <fullName evidence="5">Glycosyltransferase family 4 protein</fullName>
    </submittedName>
</protein>
<evidence type="ECO:0000313" key="6">
    <source>
        <dbReference type="Proteomes" id="UP000308121"/>
    </source>
</evidence>
<comment type="caution">
    <text evidence="5">The sequence shown here is derived from an EMBL/GenBank/DDBJ whole genome shotgun (WGS) entry which is preliminary data.</text>
</comment>
<dbReference type="Pfam" id="PF13692">
    <property type="entry name" value="Glyco_trans_1_4"/>
    <property type="match status" value="1"/>
</dbReference>
<keyword evidence="1" id="KW-0328">Glycosyltransferase</keyword>
<evidence type="ECO:0000256" key="1">
    <source>
        <dbReference type="ARBA" id="ARBA00022676"/>
    </source>
</evidence>
<dbReference type="Gene3D" id="3.40.50.2000">
    <property type="entry name" value="Glycogen Phosphorylase B"/>
    <property type="match status" value="2"/>
</dbReference>
<accession>A0A7Z8JX46</accession>
<feature type="domain" description="Glycosyltransferase subfamily 4-like N-terminal" evidence="4">
    <location>
        <begin position="60"/>
        <end position="230"/>
    </location>
</feature>
<dbReference type="PANTHER" id="PTHR46401">
    <property type="entry name" value="GLYCOSYLTRANSFERASE WBBK-RELATED"/>
    <property type="match status" value="1"/>
</dbReference>
<dbReference type="GO" id="GO:0016757">
    <property type="term" value="F:glycosyltransferase activity"/>
    <property type="evidence" value="ECO:0007669"/>
    <property type="project" value="UniProtKB-KW"/>
</dbReference>
<dbReference type="SUPFAM" id="SSF53756">
    <property type="entry name" value="UDP-Glycosyltransferase/glycogen phosphorylase"/>
    <property type="match status" value="1"/>
</dbReference>
<evidence type="ECO:0000256" key="2">
    <source>
        <dbReference type="ARBA" id="ARBA00022679"/>
    </source>
</evidence>
<evidence type="ECO:0000256" key="3">
    <source>
        <dbReference type="SAM" id="MobiDB-lite"/>
    </source>
</evidence>
<reference evidence="5 6" key="1">
    <citation type="submission" date="2019-05" db="EMBL/GenBank/DDBJ databases">
        <title>Genome sequence of Cellulomonas hominis strain CS1.</title>
        <authorList>
            <person name="Belmont J."/>
            <person name="Maclea K.S."/>
        </authorList>
    </citation>
    <scope>NUCLEOTIDE SEQUENCE [LARGE SCALE GENOMIC DNA]</scope>
    <source>
        <strain evidence="5 6">CS1</strain>
    </source>
</reference>
<feature type="region of interest" description="Disordered" evidence="3">
    <location>
        <begin position="18"/>
        <end position="40"/>
    </location>
</feature>
<dbReference type="Pfam" id="PF13439">
    <property type="entry name" value="Glyco_transf_4"/>
    <property type="match status" value="1"/>
</dbReference>